<feature type="domain" description="Cas12a REC2" evidence="8">
    <location>
        <begin position="419"/>
        <end position="659"/>
    </location>
</feature>
<feature type="active site" description="For DNase activity of RuvC domain" evidence="1">
    <location>
        <position position="1132"/>
    </location>
</feature>
<dbReference type="InterPro" id="IPR040882">
    <property type="entry name" value="Cas12a_NUC"/>
</dbReference>
<evidence type="ECO:0000259" key="5">
    <source>
        <dbReference type="Pfam" id="PF18501"/>
    </source>
</evidence>
<feature type="compositionally biased region" description="Basic and acidic residues" evidence="4">
    <location>
        <begin position="527"/>
        <end position="537"/>
    </location>
</feature>
<feature type="site" description="Binds Target strand DNA" evidence="3">
    <location>
        <position position="748"/>
    </location>
</feature>
<feature type="domain" description="Cas12a RuvC nuclease" evidence="7">
    <location>
        <begin position="1008"/>
        <end position="1433"/>
    </location>
</feature>
<dbReference type="Pfam" id="PF18516">
    <property type="entry name" value="RuvC_1"/>
    <property type="match status" value="1"/>
</dbReference>
<feature type="region of interest" description="Binds crRNA" evidence="2">
    <location>
        <begin position="865"/>
        <end position="868"/>
    </location>
</feature>
<evidence type="ECO:0000256" key="1">
    <source>
        <dbReference type="PIRSR" id="PIRSR627620-1"/>
    </source>
</evidence>
<dbReference type="Pfam" id="PF22222">
    <property type="entry name" value="Cpf1_PI-like"/>
    <property type="match status" value="1"/>
</dbReference>
<feature type="domain" description="Cas12a PI" evidence="9">
    <location>
        <begin position="735"/>
        <end position="836"/>
    </location>
</feature>
<dbReference type="EMBL" id="CP026604">
    <property type="protein sequence ID" value="AWB68459.1"/>
    <property type="molecule type" value="Genomic_DNA"/>
</dbReference>
<feature type="active site" description="For DNase activity of RuvC domain" evidence="1">
    <location>
        <position position="1034"/>
    </location>
</feature>
<dbReference type="InterPro" id="IPR054116">
    <property type="entry name" value="Cas12a_REC2"/>
</dbReference>
<evidence type="ECO:0000256" key="4">
    <source>
        <dbReference type="SAM" id="MobiDB-lite"/>
    </source>
</evidence>
<evidence type="ECO:0000256" key="2">
    <source>
        <dbReference type="PIRSR" id="PIRSR627620-2"/>
    </source>
</evidence>
<evidence type="ECO:0000259" key="9">
    <source>
        <dbReference type="Pfam" id="PF22222"/>
    </source>
</evidence>
<evidence type="ECO:0000313" key="10">
    <source>
        <dbReference type="EMBL" id="AWB68459.1"/>
    </source>
</evidence>
<dbReference type="InterPro" id="IPR040787">
    <property type="entry name" value="Cas12a_REC1"/>
</dbReference>
<sequence>MSDRLDVLTNQYPLSKTLRFELKPVGATADWIRKHNVIRYHNGKLVGKDAIRFQNYKYLKKMLDEMHRLFLQQALVLEPNSNQAQELTALLRAIENNYCNNNDLLAGDYPSLSTDKTIKISNGLSKLTTDLFDKKFEDWAYQYKEDMPNFWRQDIAELEQKLQVSANAKDQKFYKGIIKKLKNKIQKSELKAETHKGLYSPTESLQLLEWLVRRGDIKLTYLEIGKENEKLNELVPLVELKDIHRNFNNFATYLSGFSKNRENVYSTKFDRRSGYKATSVIARTFEQNLMFCLGNIAKWHKVTEFINQANNYELLQEHGIDWNKQIAALEHKLDVCLAEFFALNNFSQTLAQQGIEKYNQVLAGIAEIAGQPKTQGLNELINLARQKLSAKRSQLPTLQLLYKQILSKGDKPFIDDFKSDQELIAELNEFVSSQIHGEHGAIKLINHELESFINEARAAQQQIYVPKDKLTELSLLLTGSWQAINQWRYKLFDQKQLDKQQKQYSFSLAQVERWLATEVEQQNFYQTEKERQQHKDTQPANVTTSSDGHSILTAFEQQVQTLLTNICVAAEKYRQLSDNLTAIDKQRESESSKGFEQIAVIKTLLDACNELNHFLARFTVNKKDKLPEDRAEFWYEKLQAYIDAFPIYELYNKVRNYLSKKPFSTEKVKINFDNSHFLSGWTADYERHSALLFKFNENYLLGVVNENLSSEEEEKLKLVGGEEHAKRFIYDFQKIDNSNPPRVFIRSKGSSFAPAVEKYQLPIGDIIDIYDQGKFKTEHKKKNEAEFKDSLVRLIDYFKLGFSRHDSYKHYPFKWKASHQYSDIAEFYAHTASFCYTLKEENINFNVLRELSSAGKVYLFEIYNKDFSKNKRGQGRDNLHTSYWKLLFSAENLKDVVLKLNGQAEIFYRPASLAETKAYTHKKGEVLKHKAYSKVWEALDSPIGTRLSWDDALKIPSITEKTNHNNQRVVQYNGQEIGRKAEFAIIKNRRYSVDKFLFHCPITLNFKANGQDNINARVNQFLANNKKINIIGIDRGEKHLLYISVINQQGEVLHQESFNTITNSYQTANGEKRQVVTDYHQKLDMSEDKRDKARKSWSTIENIKELKAGYLSHVVHRLAQLIIEFNAIVALEDLNHGFKRGRFKIEKQVYQKFEKALIDKLSYLAFKDRTSCLETGHYLNAFQLTSKFKGFNNLGKQSGILFYVNADYTSTTDPLTGYIKNVYKTYSSVKDSTEFWQRFNSIRYIASENRFEFSYDLADLKQKSLESKTKQTPLAKTQWTVSSHVTRSYYNQQTKQHELFEVTARIQQLLSKAEISYQHQNDLIPALASCQSKALHKELIWLFNSILTMRVTDSSKPSATSENDFILSPVAPYFDSRNLNKQLPENGDANGAYNIARKGIMLLERIGDFVPEGNKKYPDLLIRNNDWQNFVQRPEMVNKQKKKLVKLKTEYSNGSLFNDLAFK</sequence>
<feature type="region of interest" description="Disordered" evidence="4">
    <location>
        <begin position="526"/>
        <end position="546"/>
    </location>
</feature>
<name>A0A2S0VW63_9ALTE</name>
<feature type="domain" description="Cas12a nuclease" evidence="6">
    <location>
        <begin position="1213"/>
        <end position="1371"/>
    </location>
</feature>
<reference evidence="10 11" key="1">
    <citation type="submission" date="2018-01" db="EMBL/GenBank/DDBJ databases">
        <title>Genome sequence of a Cantenovulum-like bacteria.</title>
        <authorList>
            <person name="Tan W.R."/>
            <person name="Lau N.-S."/>
            <person name="Go F."/>
            <person name="Amirul A.-A.A."/>
        </authorList>
    </citation>
    <scope>NUCLEOTIDE SEQUENCE [LARGE SCALE GENOMIC DNA]</scope>
    <source>
        <strain evidence="10 11">CCB-QB4</strain>
    </source>
</reference>
<accession>A0A2S0VW63</accession>
<dbReference type="RefSeq" id="WP_108604518.1">
    <property type="nucleotide sequence ID" value="NZ_CP026604.1"/>
</dbReference>
<dbReference type="SMR" id="A0A2S0VW63"/>
<feature type="site" description="Binds crRNA" evidence="3">
    <location>
        <position position="909"/>
    </location>
</feature>
<dbReference type="NCBIfam" id="TIGR04330">
    <property type="entry name" value="cas_Cpf1"/>
    <property type="match status" value="1"/>
</dbReference>
<feature type="active site" description="For DNase activity of RuvC domain" evidence="1">
    <location>
        <position position="1388"/>
    </location>
</feature>
<feature type="active site" description="For pre-crRNA processing" evidence="1">
    <location>
        <position position="921"/>
    </location>
</feature>
<dbReference type="Proteomes" id="UP000244441">
    <property type="component" value="Chromosome"/>
</dbReference>
<dbReference type="Pfam" id="PF18501">
    <property type="entry name" value="REC1"/>
    <property type="match status" value="1"/>
</dbReference>
<protein>
    <submittedName>
        <fullName evidence="10">Type V CRISPR-associated protein Cpf1</fullName>
    </submittedName>
</protein>
<dbReference type="InterPro" id="IPR027620">
    <property type="entry name" value="Cas12a"/>
</dbReference>
<feature type="site" description="Binds Target strand DNA; via amide nitrogen" evidence="3">
    <location>
        <position position="902"/>
    </location>
</feature>
<proteinExistence type="predicted"/>
<dbReference type="InterPro" id="IPR053993">
    <property type="entry name" value="Cas12a_PI"/>
</dbReference>
<feature type="region of interest" description="Binds crRNA" evidence="2">
    <location>
        <begin position="879"/>
        <end position="880"/>
    </location>
</feature>
<feature type="region of interest" description="Binds crRNA alone and in crRNA-target DNA heteroduplex" evidence="2">
    <location>
        <begin position="56"/>
        <end position="60"/>
    </location>
</feature>
<feature type="region of interest" description="Binds crRNA in crRNA-target DNA heteroduplex" evidence="2">
    <location>
        <begin position="403"/>
        <end position="406"/>
    </location>
</feature>
<evidence type="ECO:0000259" key="6">
    <source>
        <dbReference type="Pfam" id="PF18510"/>
    </source>
</evidence>
<dbReference type="KEGG" id="cate:C2869_19530"/>
<feature type="region of interest" description="Binds DNA in crRNA-target DNA heteroduplex" evidence="2">
    <location>
        <begin position="378"/>
        <end position="382"/>
    </location>
</feature>
<gene>
    <name evidence="10" type="ORF">C2869_19530</name>
</gene>
<evidence type="ECO:0000256" key="3">
    <source>
        <dbReference type="PIRSR" id="PIRSR627620-3"/>
    </source>
</evidence>
<evidence type="ECO:0000259" key="8">
    <source>
        <dbReference type="Pfam" id="PF21918"/>
    </source>
</evidence>
<feature type="active site" description="For pre-crRNA processing" evidence="1">
    <location>
        <position position="930"/>
    </location>
</feature>
<feature type="site" description="Binds DNA in crRNA-target DNA heteroduplex" evidence="3">
    <location>
        <position position="661"/>
    </location>
</feature>
<dbReference type="InterPro" id="IPR040852">
    <property type="entry name" value="RuvC_1"/>
</dbReference>
<keyword evidence="11" id="KW-1185">Reference proteome</keyword>
<dbReference type="Pfam" id="PF18510">
    <property type="entry name" value="NUC"/>
    <property type="match status" value="1"/>
</dbReference>
<organism evidence="10 11">
    <name type="scientific">Saccharobesus litoralis</name>
    <dbReference type="NCBI Taxonomy" id="2172099"/>
    <lineage>
        <taxon>Bacteria</taxon>
        <taxon>Pseudomonadati</taxon>
        <taxon>Pseudomonadota</taxon>
        <taxon>Gammaproteobacteria</taxon>
        <taxon>Alteromonadales</taxon>
        <taxon>Alteromonadaceae</taxon>
        <taxon>Saccharobesus</taxon>
    </lineage>
</organism>
<evidence type="ECO:0000313" key="11">
    <source>
        <dbReference type="Proteomes" id="UP000244441"/>
    </source>
</evidence>
<dbReference type="Pfam" id="PF21918">
    <property type="entry name" value="cas_Cpf1_2nd"/>
    <property type="match status" value="1"/>
</dbReference>
<feature type="region of interest" description="Binds crRNA alone and in crRNA-target DNA heteroduplex" evidence="2">
    <location>
        <begin position="257"/>
        <end position="261"/>
    </location>
</feature>
<feature type="domain" description="Cas12a REC1" evidence="5">
    <location>
        <begin position="145"/>
        <end position="405"/>
    </location>
</feature>
<feature type="site" description="Binds crRNA alone and in crRNA-target DNA heteroduplex" evidence="3">
    <location>
        <position position="17"/>
    </location>
</feature>
<dbReference type="OrthoDB" id="318356at2"/>
<evidence type="ECO:0000259" key="7">
    <source>
        <dbReference type="Pfam" id="PF18516"/>
    </source>
</evidence>
<feature type="active site" description="For pre-crRNA processing" evidence="1">
    <location>
        <position position="987"/>
    </location>
</feature>